<dbReference type="PROSITE" id="PS00406">
    <property type="entry name" value="ACTINS_1"/>
    <property type="match status" value="1"/>
</dbReference>
<evidence type="ECO:0000256" key="4">
    <source>
        <dbReference type="ARBA" id="ARBA00022840"/>
    </source>
</evidence>
<dbReference type="SMART" id="SM00268">
    <property type="entry name" value="ACTIN"/>
    <property type="match status" value="1"/>
</dbReference>
<dbReference type="Gene3D" id="3.30.420.40">
    <property type="match status" value="2"/>
</dbReference>
<dbReference type="PROSITE" id="PS00432">
    <property type="entry name" value="ACTINS_2"/>
    <property type="match status" value="1"/>
</dbReference>
<dbReference type="PROSITE" id="PS01132">
    <property type="entry name" value="ACTINS_ACT_LIKE"/>
    <property type="match status" value="1"/>
</dbReference>
<dbReference type="InterPro" id="IPR043129">
    <property type="entry name" value="ATPase_NBD"/>
</dbReference>
<proteinExistence type="evidence at transcript level"/>
<dbReference type="FunFam" id="3.90.640.10:FF:000001">
    <property type="entry name" value="Actin, muscle"/>
    <property type="match status" value="1"/>
</dbReference>
<evidence type="ECO:0000256" key="2">
    <source>
        <dbReference type="ARBA" id="ARBA00022741"/>
    </source>
</evidence>
<name>A0A8E8PJD5_9STRA</name>
<dbReference type="InterPro" id="IPR020902">
    <property type="entry name" value="Actin/actin-like_CS"/>
</dbReference>
<dbReference type="FunFam" id="3.30.420.40:FF:000058">
    <property type="entry name" value="Putative actin-related protein 5"/>
    <property type="match status" value="1"/>
</dbReference>
<evidence type="ECO:0000256" key="6">
    <source>
        <dbReference type="RuleBase" id="RU000487"/>
    </source>
</evidence>
<dbReference type="GO" id="GO:0005524">
    <property type="term" value="F:ATP binding"/>
    <property type="evidence" value="ECO:0007669"/>
    <property type="project" value="UniProtKB-KW"/>
</dbReference>
<keyword evidence="3" id="KW-0378">Hydrolase</keyword>
<dbReference type="AlphaFoldDB" id="A0A8E8PJD5"/>
<evidence type="ECO:0000256" key="1">
    <source>
        <dbReference type="ARBA" id="ARBA00006752"/>
    </source>
</evidence>
<protein>
    <submittedName>
        <fullName evidence="7">Beta-actin</fullName>
    </submittedName>
</protein>
<sequence length="376" mass="41530">MADDEVAALVVDNGSGMCKAGFAGDDAPHSVFPSIVGRPKHPGIMVGMDQKDAYVGDEAQAKRGVLTLKYPIEHGIVTNWEDMEKIWHHTFYNELRVAPEEHPVLLTEAPLNPKANRERMTQIMFETFNVPAMYINIQAVLSLYASGRTTGCVLDSGDGVSHTVPIYEGYALPHAILRLDLAGRDLTEYLMKILTERGYSFTTTADREIVRDIKEKLSYVALDFEQENKTAAESSALEKSYDLPDGNVITIGSERFRCPEVLFQPDLIGKEAAGVHQTAFNTIMKCDVDIRKDLYGNVVLSGGSTMFPGIADRLTKEITALAPSTMKVKVVAPPERKYSVWIGGSILSSLSTFQTMWISKSEYDEAGPGIVHRKCF</sequence>
<dbReference type="InterPro" id="IPR004001">
    <property type="entry name" value="Actin_CS"/>
</dbReference>
<dbReference type="Pfam" id="PF00022">
    <property type="entry name" value="Actin"/>
    <property type="match status" value="1"/>
</dbReference>
<comment type="similarity">
    <text evidence="1 6">Belongs to the actin family.</text>
</comment>
<keyword evidence="2" id="KW-0547">Nucleotide-binding</keyword>
<comment type="catalytic activity">
    <reaction evidence="5">
        <text>ATP + H2O = ADP + phosphate + H(+)</text>
        <dbReference type="Rhea" id="RHEA:13065"/>
        <dbReference type="ChEBI" id="CHEBI:15377"/>
        <dbReference type="ChEBI" id="CHEBI:15378"/>
        <dbReference type="ChEBI" id="CHEBI:30616"/>
        <dbReference type="ChEBI" id="CHEBI:43474"/>
        <dbReference type="ChEBI" id="CHEBI:456216"/>
    </reaction>
</comment>
<dbReference type="PANTHER" id="PTHR11937">
    <property type="entry name" value="ACTIN"/>
    <property type="match status" value="1"/>
</dbReference>
<dbReference type="Gene3D" id="3.90.640.10">
    <property type="entry name" value="Actin, Chain A, domain 4"/>
    <property type="match status" value="1"/>
</dbReference>
<dbReference type="InterPro" id="IPR004000">
    <property type="entry name" value="Actin"/>
</dbReference>
<dbReference type="GO" id="GO:0016787">
    <property type="term" value="F:hydrolase activity"/>
    <property type="evidence" value="ECO:0007669"/>
    <property type="project" value="UniProtKB-KW"/>
</dbReference>
<dbReference type="SUPFAM" id="SSF53067">
    <property type="entry name" value="Actin-like ATPase domain"/>
    <property type="match status" value="2"/>
</dbReference>
<keyword evidence="4" id="KW-0067">ATP-binding</keyword>
<dbReference type="CDD" id="cd10224">
    <property type="entry name" value="ASKHA_NBD_actin"/>
    <property type="match status" value="1"/>
</dbReference>
<dbReference type="EMBL" id="MT003209">
    <property type="protein sequence ID" value="QWE91177.1"/>
    <property type="molecule type" value="mRNA"/>
</dbReference>
<evidence type="ECO:0000313" key="7">
    <source>
        <dbReference type="EMBL" id="QWE91177.1"/>
    </source>
</evidence>
<reference evidence="7" key="1">
    <citation type="journal article" date="2020" name="Glob Planet Change">
        <title>Mirroring the effect of geological evolution: Protist divergence in the Atacama Desert.</title>
        <authorList>
            <person name="Arndt H."/>
            <person name="Ritter B."/>
            <person name="Rybarski A."/>
            <person name="Schiwitza S."/>
            <person name="Dunai T."/>
            <person name="Nitsche F."/>
        </authorList>
    </citation>
    <scope>NUCLEOTIDE SEQUENCE</scope>
    <source>
        <strain evidence="7">HFCC1413</strain>
    </source>
</reference>
<organism evidence="7">
    <name type="scientific">Placidida sp</name>
    <dbReference type="NCBI Taxonomy" id="2810146"/>
    <lineage>
        <taxon>Eukaryota</taxon>
        <taxon>Sar</taxon>
        <taxon>Stramenopiles</taxon>
        <taxon>Bigyra</taxon>
        <taxon>Opalozoa</taxon>
        <taxon>Placidida</taxon>
    </lineage>
</organism>
<dbReference type="PRINTS" id="PR00190">
    <property type="entry name" value="ACTIN"/>
</dbReference>
<dbReference type="FunFam" id="3.30.420.40:FF:000404">
    <property type="entry name" value="Major actin"/>
    <property type="match status" value="1"/>
</dbReference>
<evidence type="ECO:0000256" key="3">
    <source>
        <dbReference type="ARBA" id="ARBA00022801"/>
    </source>
</evidence>
<evidence type="ECO:0000256" key="5">
    <source>
        <dbReference type="ARBA" id="ARBA00049360"/>
    </source>
</evidence>
<accession>A0A8E8PJD5</accession>
<dbReference type="FunFam" id="3.30.420.40:FF:000291">
    <property type="entry name" value="Actin, alpha skeletal muscle"/>
    <property type="match status" value="1"/>
</dbReference>